<accession>A0ABT2PT98</accession>
<reference evidence="2 3" key="1">
    <citation type="submission" date="2022-09" db="EMBL/GenBank/DDBJ databases">
        <title>Draft genome of isolate Be4.</title>
        <authorList>
            <person name="Sanchez-Castro I."/>
            <person name="Martinez-Rodriguez P."/>
            <person name="Descostes M."/>
            <person name="Merroun M."/>
        </authorList>
    </citation>
    <scope>NUCLEOTIDE SEQUENCE [LARGE SCALE GENOMIC DNA]</scope>
    <source>
        <strain evidence="2 3">Be4</strain>
    </source>
</reference>
<evidence type="ECO:0008006" key="4">
    <source>
        <dbReference type="Google" id="ProtNLM"/>
    </source>
</evidence>
<dbReference type="EMBL" id="JAODYH010000008">
    <property type="protein sequence ID" value="MCT9812363.1"/>
    <property type="molecule type" value="Genomic_DNA"/>
</dbReference>
<evidence type="ECO:0000313" key="2">
    <source>
        <dbReference type="EMBL" id="MCT9812363.1"/>
    </source>
</evidence>
<evidence type="ECO:0000313" key="3">
    <source>
        <dbReference type="Proteomes" id="UP001525968"/>
    </source>
</evidence>
<dbReference type="Proteomes" id="UP001525968">
    <property type="component" value="Unassembled WGS sequence"/>
</dbReference>
<dbReference type="RefSeq" id="WP_261501611.1">
    <property type="nucleotide sequence ID" value="NZ_JAODYH010000008.1"/>
</dbReference>
<sequence>MSIPFMRRLFSLFIVLLLVLRGLLGDAMAMGEMVAVPSPSFAAALHEHGADQGESHHASPDQHAHGSSPDAGCTAQDSSACEHAHGLSCAACGICHSAVSPPASLARTAEAAAGIRPAGLSPRFVSALPLQAVKPPIS</sequence>
<name>A0ABT2PT98_9BURK</name>
<feature type="region of interest" description="Disordered" evidence="1">
    <location>
        <begin position="47"/>
        <end position="77"/>
    </location>
</feature>
<protein>
    <recommendedName>
        <fullName evidence="4">DUF2946 domain-containing protein</fullName>
    </recommendedName>
</protein>
<comment type="caution">
    <text evidence="2">The sequence shown here is derived from an EMBL/GenBank/DDBJ whole genome shotgun (WGS) entry which is preliminary data.</text>
</comment>
<evidence type="ECO:0000256" key="1">
    <source>
        <dbReference type="SAM" id="MobiDB-lite"/>
    </source>
</evidence>
<feature type="compositionally biased region" description="Basic and acidic residues" evidence="1">
    <location>
        <begin position="47"/>
        <end position="64"/>
    </location>
</feature>
<gene>
    <name evidence="2" type="ORF">N0K08_17105</name>
</gene>
<keyword evidence="3" id="KW-1185">Reference proteome</keyword>
<organism evidence="2 3">
    <name type="scientific">Acidovorax bellezanensis</name>
    <dbReference type="NCBI Taxonomy" id="2976702"/>
    <lineage>
        <taxon>Bacteria</taxon>
        <taxon>Pseudomonadati</taxon>
        <taxon>Pseudomonadota</taxon>
        <taxon>Betaproteobacteria</taxon>
        <taxon>Burkholderiales</taxon>
        <taxon>Comamonadaceae</taxon>
        <taxon>Acidovorax</taxon>
    </lineage>
</organism>
<proteinExistence type="predicted"/>